<comment type="caution">
    <text evidence="2">The sequence shown here is derived from an EMBL/GenBank/DDBJ whole genome shotgun (WGS) entry which is preliminary data.</text>
</comment>
<keyword evidence="3" id="KW-1185">Reference proteome</keyword>
<protein>
    <submittedName>
        <fullName evidence="2">Uncharacterized protein</fullName>
    </submittedName>
</protein>
<feature type="compositionally biased region" description="Basic and acidic residues" evidence="1">
    <location>
        <begin position="234"/>
        <end position="243"/>
    </location>
</feature>
<dbReference type="PANTHER" id="PTHR48227:SF1">
    <property type="entry name" value="DNA LIGASE 1-LIKE"/>
    <property type="match status" value="1"/>
</dbReference>
<dbReference type="EMBL" id="JBGMDY010000011">
    <property type="protein sequence ID" value="KAL2317912.1"/>
    <property type="molecule type" value="Genomic_DNA"/>
</dbReference>
<dbReference type="AlphaFoldDB" id="A0ABD1L323"/>
<feature type="compositionally biased region" description="Basic and acidic residues" evidence="1">
    <location>
        <begin position="182"/>
        <end position="202"/>
    </location>
</feature>
<organism evidence="2 3">
    <name type="scientific">Flemingia macrophylla</name>
    <dbReference type="NCBI Taxonomy" id="520843"/>
    <lineage>
        <taxon>Eukaryota</taxon>
        <taxon>Viridiplantae</taxon>
        <taxon>Streptophyta</taxon>
        <taxon>Embryophyta</taxon>
        <taxon>Tracheophyta</taxon>
        <taxon>Spermatophyta</taxon>
        <taxon>Magnoliopsida</taxon>
        <taxon>eudicotyledons</taxon>
        <taxon>Gunneridae</taxon>
        <taxon>Pentapetalae</taxon>
        <taxon>rosids</taxon>
        <taxon>fabids</taxon>
        <taxon>Fabales</taxon>
        <taxon>Fabaceae</taxon>
        <taxon>Papilionoideae</taxon>
        <taxon>50 kb inversion clade</taxon>
        <taxon>NPAAA clade</taxon>
        <taxon>indigoferoid/millettioid clade</taxon>
        <taxon>Phaseoleae</taxon>
        <taxon>Flemingia</taxon>
    </lineage>
</organism>
<feature type="region of interest" description="Disordered" evidence="1">
    <location>
        <begin position="60"/>
        <end position="79"/>
    </location>
</feature>
<name>A0ABD1L323_9FABA</name>
<dbReference type="PANTHER" id="PTHR48227">
    <property type="entry name" value="DNA TOPOISOMERASE 1-LIKE"/>
    <property type="match status" value="1"/>
</dbReference>
<evidence type="ECO:0000313" key="3">
    <source>
        <dbReference type="Proteomes" id="UP001603857"/>
    </source>
</evidence>
<accession>A0ABD1L323</accession>
<proteinExistence type="predicted"/>
<sequence length="276" mass="30873">MKTISGHCVSVKDISLSKATKILSKFVSADNGASHGINAYLHRASMAFDELNQLHKDLELSRSHKKKHRTETGDGSGRVVENSARSVDFNQELIHGHVKSNKFGSENAHQDDEKSTPLIVKFGQELNGSIGYQAENVSGSEKHKKKKKKHGVETLRDGDSTFKFGEGEGHDKPLTGVQNEIEFGREQVNEGEVNHGMEEGKKQKSVKKKHQENTSIFSNNKGDVENVEGANGRGLEKHKEMKQSKKRKSDDVEERQEDQTGDLTKKRMKRKQSDDL</sequence>
<feature type="compositionally biased region" description="Acidic residues" evidence="1">
    <location>
        <begin position="251"/>
        <end position="260"/>
    </location>
</feature>
<gene>
    <name evidence="2" type="ORF">Fmac_031788</name>
</gene>
<feature type="compositionally biased region" description="Basic and acidic residues" evidence="1">
    <location>
        <begin position="151"/>
        <end position="173"/>
    </location>
</feature>
<feature type="region of interest" description="Disordered" evidence="1">
    <location>
        <begin position="137"/>
        <end position="276"/>
    </location>
</feature>
<evidence type="ECO:0000256" key="1">
    <source>
        <dbReference type="SAM" id="MobiDB-lite"/>
    </source>
</evidence>
<reference evidence="2 3" key="1">
    <citation type="submission" date="2024-08" db="EMBL/GenBank/DDBJ databases">
        <title>Insights into the chromosomal genome structure of Flemingia macrophylla.</title>
        <authorList>
            <person name="Ding Y."/>
            <person name="Zhao Y."/>
            <person name="Bi W."/>
            <person name="Wu M."/>
            <person name="Zhao G."/>
            <person name="Gong Y."/>
            <person name="Li W."/>
            <person name="Zhang P."/>
        </authorList>
    </citation>
    <scope>NUCLEOTIDE SEQUENCE [LARGE SCALE GENOMIC DNA]</scope>
    <source>
        <strain evidence="2">DYQJB</strain>
        <tissue evidence="2">Leaf</tissue>
    </source>
</reference>
<evidence type="ECO:0000313" key="2">
    <source>
        <dbReference type="EMBL" id="KAL2317912.1"/>
    </source>
</evidence>
<dbReference type="Proteomes" id="UP001603857">
    <property type="component" value="Unassembled WGS sequence"/>
</dbReference>